<protein>
    <recommendedName>
        <fullName evidence="4">HTH luxR-type domain-containing protein</fullName>
    </recommendedName>
</protein>
<dbReference type="Gene3D" id="1.10.10.10">
    <property type="entry name" value="Winged helix-like DNA-binding domain superfamily/Winged helix DNA-binding domain"/>
    <property type="match status" value="1"/>
</dbReference>
<evidence type="ECO:0000259" key="4">
    <source>
        <dbReference type="PROSITE" id="PS50043"/>
    </source>
</evidence>
<dbReference type="SUPFAM" id="SSF46894">
    <property type="entry name" value="C-terminal effector domain of the bipartite response regulators"/>
    <property type="match status" value="1"/>
</dbReference>
<dbReference type="GO" id="GO:0003677">
    <property type="term" value="F:DNA binding"/>
    <property type="evidence" value="ECO:0007669"/>
    <property type="project" value="UniProtKB-KW"/>
</dbReference>
<feature type="domain" description="HTH luxR-type" evidence="4">
    <location>
        <begin position="1"/>
        <end position="44"/>
    </location>
</feature>
<dbReference type="GO" id="GO:0006355">
    <property type="term" value="P:regulation of DNA-templated transcription"/>
    <property type="evidence" value="ECO:0007669"/>
    <property type="project" value="InterPro"/>
</dbReference>
<dbReference type="InterPro" id="IPR036388">
    <property type="entry name" value="WH-like_DNA-bd_sf"/>
</dbReference>
<evidence type="ECO:0000256" key="3">
    <source>
        <dbReference type="ARBA" id="ARBA00023163"/>
    </source>
</evidence>
<reference evidence="5" key="1">
    <citation type="submission" date="2024-06" db="EMBL/GenBank/DDBJ databases">
        <authorList>
            <consortium name="consrtm"/>
            <person name="Uemura M."/>
            <person name="Terahara T."/>
        </authorList>
    </citation>
    <scope>NUCLEOTIDE SEQUENCE</scope>
    <source>
        <strain evidence="5">KM77-8</strain>
    </source>
</reference>
<organism evidence="5">
    <name type="scientific">Streptomyces haneummycinicus</name>
    <dbReference type="NCBI Taxonomy" id="3074435"/>
    <lineage>
        <taxon>Bacteria</taxon>
        <taxon>Bacillati</taxon>
        <taxon>Actinomycetota</taxon>
        <taxon>Actinomycetes</taxon>
        <taxon>Kitasatosporales</taxon>
        <taxon>Streptomycetaceae</taxon>
        <taxon>Streptomyces</taxon>
    </lineage>
</organism>
<dbReference type="InterPro" id="IPR000792">
    <property type="entry name" value="Tscrpt_reg_LuxR_C"/>
</dbReference>
<name>A0AAT9HQL4_9ACTN</name>
<evidence type="ECO:0000256" key="1">
    <source>
        <dbReference type="ARBA" id="ARBA00023015"/>
    </source>
</evidence>
<accession>A0AAT9HQL4</accession>
<dbReference type="PANTHER" id="PTHR44688">
    <property type="entry name" value="DNA-BINDING TRANSCRIPTIONAL ACTIVATOR DEVR_DOSR"/>
    <property type="match status" value="1"/>
</dbReference>
<keyword evidence="2" id="KW-0238">DNA-binding</keyword>
<proteinExistence type="predicted"/>
<dbReference type="AlphaFoldDB" id="A0AAT9HQL4"/>
<dbReference type="PROSITE" id="PS50043">
    <property type="entry name" value="HTH_LUXR_2"/>
    <property type="match status" value="1"/>
</dbReference>
<keyword evidence="1" id="KW-0805">Transcription regulation</keyword>
<dbReference type="Pfam" id="PF00196">
    <property type="entry name" value="GerE"/>
    <property type="match status" value="1"/>
</dbReference>
<dbReference type="PANTHER" id="PTHR44688:SF16">
    <property type="entry name" value="DNA-BINDING TRANSCRIPTIONAL ACTIVATOR DEVR_DOSR"/>
    <property type="match status" value="1"/>
</dbReference>
<keyword evidence="3" id="KW-0804">Transcription</keyword>
<reference evidence="5" key="2">
    <citation type="submission" date="2024-07" db="EMBL/GenBank/DDBJ databases">
        <title>Streptomyces haneummycinica sp. nov., a new antibiotic-producing actinobacterium isolated from marine sediment.</title>
        <authorList>
            <person name="Uemura M."/>
            <person name="Hamada M."/>
            <person name="Hirano S."/>
            <person name="Kobayashi K."/>
            <person name="Ohshiro T."/>
            <person name="Kobayashi T."/>
            <person name="Terahara T."/>
        </authorList>
    </citation>
    <scope>NUCLEOTIDE SEQUENCE</scope>
    <source>
        <strain evidence="5">KM77-8</strain>
    </source>
</reference>
<dbReference type="InterPro" id="IPR016032">
    <property type="entry name" value="Sig_transdc_resp-reg_C-effctor"/>
</dbReference>
<dbReference type="SMART" id="SM00421">
    <property type="entry name" value="HTH_LUXR"/>
    <property type="match status" value="1"/>
</dbReference>
<sequence length="49" mass="5267">MSNADITRELVISPATTKTHVSRALTKLGARDRAHLVALAYQHGLVDPA</sequence>
<evidence type="ECO:0000256" key="2">
    <source>
        <dbReference type="ARBA" id="ARBA00023125"/>
    </source>
</evidence>
<dbReference type="EMBL" id="AP035768">
    <property type="protein sequence ID" value="BFO19474.1"/>
    <property type="molecule type" value="Genomic_DNA"/>
</dbReference>
<evidence type="ECO:0000313" key="5">
    <source>
        <dbReference type="EMBL" id="BFO19474.1"/>
    </source>
</evidence>
<gene>
    <name evidence="5" type="ORF">SHKM778_58620</name>
</gene>